<dbReference type="PANTHER" id="PTHR46560">
    <property type="entry name" value="CYPHER, ISOFORM B"/>
    <property type="match status" value="1"/>
</dbReference>
<feature type="transmembrane region" description="Helical" evidence="2">
    <location>
        <begin position="774"/>
        <end position="798"/>
    </location>
</feature>
<reference evidence="4" key="1">
    <citation type="submission" date="2013-05" db="EMBL/GenBank/DDBJ databases">
        <authorList>
            <person name="Yim A.K.Y."/>
            <person name="Chan T.F."/>
            <person name="Ji K.M."/>
            <person name="Liu X.Y."/>
            <person name="Zhou J.W."/>
            <person name="Li R.Q."/>
            <person name="Yang K.Y."/>
            <person name="Li J."/>
            <person name="Li M."/>
            <person name="Law P.T.W."/>
            <person name="Wu Y.L."/>
            <person name="Cai Z.L."/>
            <person name="Qin H."/>
            <person name="Bao Y."/>
            <person name="Leung R.K.K."/>
            <person name="Ng P.K.S."/>
            <person name="Zou J."/>
            <person name="Zhong X.J."/>
            <person name="Ran P.X."/>
            <person name="Zhong N.S."/>
            <person name="Liu Z.G."/>
            <person name="Tsui S.K.W."/>
        </authorList>
    </citation>
    <scope>NUCLEOTIDE SEQUENCE</scope>
    <source>
        <strain evidence="4">Derf</strain>
        <tissue evidence="4">Whole organism</tissue>
    </source>
</reference>
<keyword evidence="2" id="KW-0812">Transmembrane</keyword>
<dbReference type="AlphaFoldDB" id="A0A922I250"/>
<dbReference type="Pfam" id="PF00567">
    <property type="entry name" value="TUDOR"/>
    <property type="match status" value="1"/>
</dbReference>
<gene>
    <name evidence="4" type="ORF">DERF_008317</name>
</gene>
<dbReference type="InterPro" id="IPR002999">
    <property type="entry name" value="Tudor"/>
</dbReference>
<dbReference type="Gene3D" id="2.30.30.140">
    <property type="match status" value="1"/>
</dbReference>
<accession>A0A922I250</accession>
<protein>
    <recommendedName>
        <fullName evidence="3">Tudor domain-containing protein</fullName>
    </recommendedName>
</protein>
<reference evidence="4" key="2">
    <citation type="journal article" date="2022" name="Res Sq">
        <title>Comparative Genomics Reveals Insights into the Divergent Evolution of Astigmatic Mites and Household Pest Adaptations.</title>
        <authorList>
            <person name="Xiong Q."/>
            <person name="Wan A.T.-Y."/>
            <person name="Liu X.-Y."/>
            <person name="Fung C.S.-H."/>
            <person name="Xiao X."/>
            <person name="Malainual N."/>
            <person name="Hou J."/>
            <person name="Wang L."/>
            <person name="Wang M."/>
            <person name="Yang K."/>
            <person name="Cui Y."/>
            <person name="Leung E."/>
            <person name="Nong W."/>
            <person name="Shin S.-K."/>
            <person name="Au S."/>
            <person name="Jeong K.Y."/>
            <person name="Chew F.T."/>
            <person name="Hui J."/>
            <person name="Leung T.F."/>
            <person name="Tungtrongchitr A."/>
            <person name="Zhong N."/>
            <person name="Liu Z."/>
            <person name="Tsui S."/>
        </authorList>
    </citation>
    <scope>NUCLEOTIDE SEQUENCE</scope>
    <source>
        <strain evidence="4">Derf</strain>
        <tissue evidence="4">Whole organism</tissue>
    </source>
</reference>
<dbReference type="PANTHER" id="PTHR46560:SF11">
    <property type="entry name" value="GH09980P"/>
    <property type="match status" value="1"/>
</dbReference>
<dbReference type="EMBL" id="ASGP02000003">
    <property type="protein sequence ID" value="KAH9517672.1"/>
    <property type="molecule type" value="Genomic_DNA"/>
</dbReference>
<organism evidence="4 5">
    <name type="scientific">Dermatophagoides farinae</name>
    <name type="common">American house dust mite</name>
    <dbReference type="NCBI Taxonomy" id="6954"/>
    <lineage>
        <taxon>Eukaryota</taxon>
        <taxon>Metazoa</taxon>
        <taxon>Ecdysozoa</taxon>
        <taxon>Arthropoda</taxon>
        <taxon>Chelicerata</taxon>
        <taxon>Arachnida</taxon>
        <taxon>Acari</taxon>
        <taxon>Acariformes</taxon>
        <taxon>Sarcoptiformes</taxon>
        <taxon>Astigmata</taxon>
        <taxon>Psoroptidia</taxon>
        <taxon>Analgoidea</taxon>
        <taxon>Pyroglyphidae</taxon>
        <taxon>Dermatophagoidinae</taxon>
        <taxon>Dermatophagoides</taxon>
    </lineage>
</organism>
<evidence type="ECO:0000259" key="3">
    <source>
        <dbReference type="Pfam" id="PF00567"/>
    </source>
</evidence>
<feature type="domain" description="Tudor" evidence="3">
    <location>
        <begin position="95"/>
        <end position="220"/>
    </location>
</feature>
<dbReference type="GO" id="GO:0005737">
    <property type="term" value="C:cytoplasm"/>
    <property type="evidence" value="ECO:0007669"/>
    <property type="project" value="UniProtKB-ARBA"/>
</dbReference>
<evidence type="ECO:0000313" key="4">
    <source>
        <dbReference type="EMBL" id="KAH9517672.1"/>
    </source>
</evidence>
<sequence>MEIYYQQMRSDEISKIIDDIRDKKQYRNSTNVNRQCSITLNYGRSNSIDPKEIIDQLYGSNNNNNNIDDNNNNPTEKQLDFDDNVEIPQVNIDLGDDVIIGEISTPCNFYLIKNNPKIVATFKEFEEKLDQFYENEKHRFQLIDFNATSIENNRYGVAKNPVEPHRWSRIQVVNHSDQSSSQCFFLDHGLLTPINTDQIFKLDNRFKNYPARSFKAALSGVSPKSEFWSLAETSFFESISKDKELIIIPLNVIDNDRHECYLLDGEVDINTEIENFILGRSSSSSSTARHQFHHPLHNQVDHIDRDSIHKYRPQTVHHYEIRQNGGAEISHYNRSAHDGDRLITSAHQGGRTDLESYHRAAVSPDVSSALVVNNNDNGYHGSTGDHHYRGVIVDVTDTHLEGNNRFQTGYHSGHHQNKTQINAINNRTAVIHHSGAPYTFDSGHQNRIHQTSGLGMNRTIVQPGNIGTNVYSSGHIQDNIGVDTINRTIGHHYGHQQQASPINRTAINSGSNIYSSNTIDNVANNQTQYGSGVQNNHHNHNRINNNNNVNNRIQIQPSSLVTSNEYDTRNRVNNNNNNRQATNLLLQQQPGTAVVSSLNSLDNVDVEAINKARIYAEQANEEQAKKHAQNVVRLAATDQLESEIITNRTRAYLSCESGEMIVKINFTEPFRGVGYADYDRSSPCKFYGDGGRYYEMRLPLKGCGTKQEAPRIFINNIILRFHRALELEEDEIKTIVCRYPPPLAPPPPLIAAPILEQPPPAVPFIPAKLSEVELLLIVSALLFLTLLLLGIGIGYYCLKKRKVKVVRKFIPPTELPYFPPPSISSEEHSIISEGSIIHRDDYQFQNLGFIPEAKLSYMDDIFYHDQDMIENDVVQTQQNVLVPPVPLFSTRKFDDRFVTHASETDVDTDYEIDRLIVPKKPIITKLITDRYFVTPKTTTEIIDEVTTQRVIVPPKKPITTKYIDETLVTPQVDLEIDEITTNQRVFGPKKPLTTQKVDDTFVHSEQETDVIDDVSKYRIHGPTKMPQITTTGQDDYFRTDLYEIDEVIDDLDETIINAMQPPITQTTEHDDYITHSRDVEEFVDDTTHRLVSGKKPKIMVKNIDDFYVTNITETETNEHVTKIGRSMPNLTMEIDYEEEILEEKDTRL</sequence>
<name>A0A922I250_DERFA</name>
<dbReference type="Gene3D" id="2.40.50.90">
    <property type="match status" value="1"/>
</dbReference>
<keyword evidence="2" id="KW-1133">Transmembrane helix</keyword>
<proteinExistence type="predicted"/>
<comment type="caution">
    <text evidence="4">The sequence shown here is derived from an EMBL/GenBank/DDBJ whole genome shotgun (WGS) entry which is preliminary data.</text>
</comment>
<dbReference type="SUPFAM" id="SSF63748">
    <property type="entry name" value="Tudor/PWWP/MBT"/>
    <property type="match status" value="1"/>
</dbReference>
<feature type="region of interest" description="Disordered" evidence="1">
    <location>
        <begin position="524"/>
        <end position="549"/>
    </location>
</feature>
<keyword evidence="2" id="KW-0472">Membrane</keyword>
<keyword evidence="5" id="KW-1185">Reference proteome</keyword>
<dbReference type="InterPro" id="IPR035437">
    <property type="entry name" value="SNase_OB-fold_sf"/>
</dbReference>
<evidence type="ECO:0000256" key="2">
    <source>
        <dbReference type="SAM" id="Phobius"/>
    </source>
</evidence>
<evidence type="ECO:0000256" key="1">
    <source>
        <dbReference type="SAM" id="MobiDB-lite"/>
    </source>
</evidence>
<evidence type="ECO:0000313" key="5">
    <source>
        <dbReference type="Proteomes" id="UP000790347"/>
    </source>
</evidence>
<dbReference type="Proteomes" id="UP000790347">
    <property type="component" value="Unassembled WGS sequence"/>
</dbReference>